<gene>
    <name evidence="2" type="ORF">BLGHR1_14029</name>
</gene>
<organism evidence="2 3">
    <name type="scientific">Blumeria hordei</name>
    <name type="common">Barley powdery mildew</name>
    <name type="synonym">Blumeria graminis f. sp. hordei</name>
    <dbReference type="NCBI Taxonomy" id="2867405"/>
    <lineage>
        <taxon>Eukaryota</taxon>
        <taxon>Fungi</taxon>
        <taxon>Dikarya</taxon>
        <taxon>Ascomycota</taxon>
        <taxon>Pezizomycotina</taxon>
        <taxon>Leotiomycetes</taxon>
        <taxon>Erysiphales</taxon>
        <taxon>Erysiphaceae</taxon>
        <taxon>Blumeria</taxon>
    </lineage>
</organism>
<name>A0A383UV60_BLUHO</name>
<dbReference type="VEuPathDB" id="FungiDB:BLGHR1_14029"/>
<accession>A0A383UV60</accession>
<evidence type="ECO:0000313" key="3">
    <source>
        <dbReference type="Proteomes" id="UP000275772"/>
    </source>
</evidence>
<proteinExistence type="predicted"/>
<dbReference type="EMBL" id="UNSH01000049">
    <property type="protein sequence ID" value="SZF03240.1"/>
    <property type="molecule type" value="Genomic_DNA"/>
</dbReference>
<reference evidence="2 3" key="1">
    <citation type="submission" date="2017-11" db="EMBL/GenBank/DDBJ databases">
        <authorList>
            <person name="Kracher B."/>
        </authorList>
    </citation>
    <scope>NUCLEOTIDE SEQUENCE [LARGE SCALE GENOMIC DNA]</scope>
    <source>
        <strain evidence="2 3">RACE1</strain>
    </source>
</reference>
<protein>
    <submittedName>
        <fullName evidence="2">Uncharacterized protein</fullName>
    </submittedName>
</protein>
<keyword evidence="1" id="KW-1133">Transmembrane helix</keyword>
<keyword evidence="1" id="KW-0812">Transmembrane</keyword>
<feature type="transmembrane region" description="Helical" evidence="1">
    <location>
        <begin position="14"/>
        <end position="35"/>
    </location>
</feature>
<dbReference type="PANTHER" id="PTHR40638">
    <property type="entry name" value="UPF0591 MEMBRANE PROTEIN C15E1.02C"/>
    <property type="match status" value="1"/>
</dbReference>
<dbReference type="PANTHER" id="PTHR40638:SF1">
    <property type="entry name" value="UPF0591 MEMBRANE PROTEIN C15E1.02C"/>
    <property type="match status" value="1"/>
</dbReference>
<sequence>MTQIFTEKRPIDTIAVGVVTRMFETIGLSLFLTWWGTRTNRKIPIFSLSNRTNAYKLLSKYFSSGIMPH</sequence>
<dbReference type="AlphaFoldDB" id="A0A383UV60"/>
<dbReference type="Proteomes" id="UP000275772">
    <property type="component" value="Unassembled WGS sequence"/>
</dbReference>
<evidence type="ECO:0000256" key="1">
    <source>
        <dbReference type="SAM" id="Phobius"/>
    </source>
</evidence>
<evidence type="ECO:0000313" key="2">
    <source>
        <dbReference type="EMBL" id="SZF03240.1"/>
    </source>
</evidence>
<keyword evidence="1" id="KW-0472">Membrane</keyword>